<proteinExistence type="predicted"/>
<evidence type="ECO:0000256" key="1">
    <source>
        <dbReference type="SAM" id="SignalP"/>
    </source>
</evidence>
<feature type="chain" id="PRO_5044866000" evidence="1">
    <location>
        <begin position="31"/>
        <end position="87"/>
    </location>
</feature>
<keyword evidence="3" id="KW-1185">Reference proteome</keyword>
<dbReference type="EMBL" id="JBHFFA010000008">
    <property type="protein sequence ID" value="KAL2607777.1"/>
    <property type="molecule type" value="Genomic_DNA"/>
</dbReference>
<dbReference type="AlphaFoldDB" id="A0ABD1XFQ3"/>
<name>A0ABD1XFQ3_9MARC</name>
<comment type="caution">
    <text evidence="2">The sequence shown here is derived from an EMBL/GenBank/DDBJ whole genome shotgun (WGS) entry which is preliminary data.</text>
</comment>
<dbReference type="PROSITE" id="PS51257">
    <property type="entry name" value="PROKAR_LIPOPROTEIN"/>
    <property type="match status" value="1"/>
</dbReference>
<feature type="signal peptide" evidence="1">
    <location>
        <begin position="1"/>
        <end position="30"/>
    </location>
</feature>
<reference evidence="2 3" key="1">
    <citation type="submission" date="2024-09" db="EMBL/GenBank/DDBJ databases">
        <title>Chromosome-scale assembly of Riccia fluitans.</title>
        <authorList>
            <person name="Paukszto L."/>
            <person name="Sawicki J."/>
            <person name="Karawczyk K."/>
            <person name="Piernik-Szablinska J."/>
            <person name="Szczecinska M."/>
            <person name="Mazdziarz M."/>
        </authorList>
    </citation>
    <scope>NUCLEOTIDE SEQUENCE [LARGE SCALE GENOMIC DNA]</scope>
    <source>
        <strain evidence="2">Rf_01</strain>
        <tissue evidence="2">Aerial parts of the thallus</tissue>
    </source>
</reference>
<keyword evidence="1" id="KW-0732">Signal</keyword>
<evidence type="ECO:0000313" key="3">
    <source>
        <dbReference type="Proteomes" id="UP001605036"/>
    </source>
</evidence>
<evidence type="ECO:0000313" key="2">
    <source>
        <dbReference type="EMBL" id="KAL2607777.1"/>
    </source>
</evidence>
<dbReference type="Proteomes" id="UP001605036">
    <property type="component" value="Unassembled WGS sequence"/>
</dbReference>
<sequence length="87" mass="9153">MAKRNATAAAALVMVAAVALMLTACCSVAAQAAAAPSPEDPAEYPTSSSARVSTEYTYLPTIYFKLKPLAKEHYGVVPTLHPSNNLR</sequence>
<protein>
    <submittedName>
        <fullName evidence="2">Uncharacterized protein</fullName>
    </submittedName>
</protein>
<accession>A0ABD1XFQ3</accession>
<gene>
    <name evidence="2" type="ORF">R1flu_026350</name>
</gene>
<organism evidence="2 3">
    <name type="scientific">Riccia fluitans</name>
    <dbReference type="NCBI Taxonomy" id="41844"/>
    <lineage>
        <taxon>Eukaryota</taxon>
        <taxon>Viridiplantae</taxon>
        <taxon>Streptophyta</taxon>
        <taxon>Embryophyta</taxon>
        <taxon>Marchantiophyta</taxon>
        <taxon>Marchantiopsida</taxon>
        <taxon>Marchantiidae</taxon>
        <taxon>Marchantiales</taxon>
        <taxon>Ricciaceae</taxon>
        <taxon>Riccia</taxon>
    </lineage>
</organism>